<dbReference type="InterPro" id="IPR001478">
    <property type="entry name" value="PDZ"/>
</dbReference>
<evidence type="ECO:0000313" key="3">
    <source>
        <dbReference type="Proteomes" id="UP001243844"/>
    </source>
</evidence>
<dbReference type="AlphaFoldDB" id="A0AAW8J9N0"/>
<dbReference type="InterPro" id="IPR036034">
    <property type="entry name" value="PDZ_sf"/>
</dbReference>
<evidence type="ECO:0000259" key="1">
    <source>
        <dbReference type="SMART" id="SM00228"/>
    </source>
</evidence>
<evidence type="ECO:0000313" key="2">
    <source>
        <dbReference type="EMBL" id="MDQ8936278.1"/>
    </source>
</evidence>
<gene>
    <name evidence="2" type="ORF">RFH47_11150</name>
</gene>
<feature type="domain" description="PDZ" evidence="1">
    <location>
        <begin position="210"/>
        <end position="291"/>
    </location>
</feature>
<accession>A0AAW8J9N0</accession>
<name>A0AAW8J9N0_9GAMM</name>
<dbReference type="RefSeq" id="WP_171531814.1">
    <property type="nucleotide sequence ID" value="NZ_JAVIDL010000021.1"/>
</dbReference>
<dbReference type="SUPFAM" id="SSF50156">
    <property type="entry name" value="PDZ domain-like"/>
    <property type="match status" value="1"/>
</dbReference>
<dbReference type="EMBL" id="JAVIDL010000021">
    <property type="protein sequence ID" value="MDQ8936278.1"/>
    <property type="molecule type" value="Genomic_DNA"/>
</dbReference>
<dbReference type="SMART" id="SM00228">
    <property type="entry name" value="PDZ"/>
    <property type="match status" value="1"/>
</dbReference>
<reference evidence="2" key="1">
    <citation type="submission" date="2023-08" db="EMBL/GenBank/DDBJ databases">
        <title>Emergence of clinically-relevant ST2 carbapenem-resistant Acinetobacter baumannii strains in hospital sewages in Zhejiang, East of China.</title>
        <authorList>
            <person name="Kaichao C."/>
            <person name="Zhang R."/>
        </authorList>
    </citation>
    <scope>NUCLEOTIDE SEQUENCE</scope>
    <source>
        <strain evidence="2">M-RB-37</strain>
    </source>
</reference>
<protein>
    <submittedName>
        <fullName evidence="2">PDZ domain-containing protein</fullName>
    </submittedName>
</protein>
<sequence length="305" mass="34059">MSSMKIKLLGLLILMGCVTVEASTFYTYKKPDGATIITTREVKEPGYELLNITIHQANGPILETRGLSNNSVSTSNVSKPTSTNSVSKSNVSKFYKPAALREEVKKSFEYLKPNEQVEVLEVFTSSVDSYNSFIEKGYALIGESIFSDWSLPKNSLVAQAKKVGATVVTFSKSSESTVSYTKSDDPNNLDFIYNYHVVFYVKTNYFKNPNALGIIIGQIPLEARKTYQRNTGVYVANVVQGTKAYNVNILNDDVIIAINDNPILTADDFDNIKAKELKKTKVLDFKILRQVNNELKELNIPINFE</sequence>
<organism evidence="2 3">
    <name type="scientific">Acinetobacter rudis</name>
    <dbReference type="NCBI Taxonomy" id="632955"/>
    <lineage>
        <taxon>Bacteria</taxon>
        <taxon>Pseudomonadati</taxon>
        <taxon>Pseudomonadota</taxon>
        <taxon>Gammaproteobacteria</taxon>
        <taxon>Moraxellales</taxon>
        <taxon>Moraxellaceae</taxon>
        <taxon>Acinetobacter</taxon>
    </lineage>
</organism>
<dbReference type="Proteomes" id="UP001243844">
    <property type="component" value="Unassembled WGS sequence"/>
</dbReference>
<comment type="caution">
    <text evidence="2">The sequence shown here is derived from an EMBL/GenBank/DDBJ whole genome shotgun (WGS) entry which is preliminary data.</text>
</comment>
<proteinExistence type="predicted"/>
<dbReference type="Gene3D" id="2.30.42.10">
    <property type="match status" value="1"/>
</dbReference>